<dbReference type="GO" id="GO:0061343">
    <property type="term" value="P:cell adhesion involved in heart morphogenesis"/>
    <property type="evidence" value="ECO:0007669"/>
    <property type="project" value="TreeGrafter"/>
</dbReference>
<dbReference type="AlphaFoldDB" id="A0A2I0TUW5"/>
<reference evidence="2" key="1">
    <citation type="submission" date="2017-11" db="EMBL/GenBank/DDBJ databases">
        <authorList>
            <person name="Lima N.C."/>
            <person name="Parody-Merino A.M."/>
            <person name="Battley P.F."/>
            <person name="Fidler A.E."/>
            <person name="Prosdocimi F."/>
        </authorList>
    </citation>
    <scope>NUCLEOTIDE SEQUENCE [LARGE SCALE GENOMIC DNA]</scope>
</reference>
<dbReference type="Proteomes" id="UP000233556">
    <property type="component" value="Unassembled WGS sequence"/>
</dbReference>
<keyword evidence="2" id="KW-1185">Reference proteome</keyword>
<reference evidence="2" key="2">
    <citation type="submission" date="2017-12" db="EMBL/GenBank/DDBJ databases">
        <title>Genome sequence of the Bar-tailed Godwit (Limosa lapponica baueri).</title>
        <authorList>
            <person name="Lima N.C.B."/>
            <person name="Parody-Merino A.M."/>
            <person name="Battley P.F."/>
            <person name="Fidler A.E."/>
            <person name="Prosdocimi F."/>
        </authorList>
    </citation>
    <scope>NUCLEOTIDE SEQUENCE [LARGE SCALE GENOMIC DNA]</scope>
</reference>
<name>A0A2I0TUW5_LIMLA</name>
<evidence type="ECO:0008006" key="3">
    <source>
        <dbReference type="Google" id="ProtNLM"/>
    </source>
</evidence>
<protein>
    <recommendedName>
        <fullName evidence="3">Reverse transcriptase domain-containing protein</fullName>
    </recommendedName>
</protein>
<dbReference type="GO" id="GO:0031012">
    <property type="term" value="C:extracellular matrix"/>
    <property type="evidence" value="ECO:0007669"/>
    <property type="project" value="TreeGrafter"/>
</dbReference>
<evidence type="ECO:0000313" key="2">
    <source>
        <dbReference type="Proteomes" id="UP000233556"/>
    </source>
</evidence>
<dbReference type="PANTHER" id="PTHR33395">
    <property type="entry name" value="TRANSCRIPTASE, PUTATIVE-RELATED-RELATED"/>
    <property type="match status" value="1"/>
</dbReference>
<dbReference type="GO" id="GO:0007508">
    <property type="term" value="P:larval heart development"/>
    <property type="evidence" value="ECO:0007669"/>
    <property type="project" value="TreeGrafter"/>
</dbReference>
<evidence type="ECO:0000313" key="1">
    <source>
        <dbReference type="EMBL" id="PKU37596.1"/>
    </source>
</evidence>
<dbReference type="OrthoDB" id="416454at2759"/>
<accession>A0A2I0TUW5</accession>
<dbReference type="PANTHER" id="PTHR33395:SF22">
    <property type="entry name" value="REVERSE TRANSCRIPTASE DOMAIN-CONTAINING PROTEIN"/>
    <property type="match status" value="1"/>
</dbReference>
<sequence>MVELRISGGGNEAKRRTTALDIKRAGFALCRDLLVGIPWHVVQETKEVQGSYLILRNPFYQAQEQSIPKFRKSSQGSRGHAWINKELLIKLKHEKEAYRMWKQGQKEYRNPVQVCQDGIRKAKAYLELSLVRATRKASTGLYESKTPIFMNSYKEDLGNYRTISLILIPRNMMEQLITEAISKHMKDKIVTRSSQYGFMKGKSCLINLIGFYDNNYLGGIRVDIVSLDFCKSLSTLSQNFFIEKLMNYDLDKWTVK</sequence>
<dbReference type="EMBL" id="KZ507071">
    <property type="protein sequence ID" value="PKU37596.1"/>
    <property type="molecule type" value="Genomic_DNA"/>
</dbReference>
<proteinExistence type="predicted"/>
<gene>
    <name evidence="1" type="ORF">llap_12100</name>
</gene>
<organism evidence="1 2">
    <name type="scientific">Limosa lapponica baueri</name>
    <dbReference type="NCBI Taxonomy" id="1758121"/>
    <lineage>
        <taxon>Eukaryota</taxon>
        <taxon>Metazoa</taxon>
        <taxon>Chordata</taxon>
        <taxon>Craniata</taxon>
        <taxon>Vertebrata</taxon>
        <taxon>Euteleostomi</taxon>
        <taxon>Archelosauria</taxon>
        <taxon>Archosauria</taxon>
        <taxon>Dinosauria</taxon>
        <taxon>Saurischia</taxon>
        <taxon>Theropoda</taxon>
        <taxon>Coelurosauria</taxon>
        <taxon>Aves</taxon>
        <taxon>Neognathae</taxon>
        <taxon>Neoaves</taxon>
        <taxon>Charadriiformes</taxon>
        <taxon>Scolopacidae</taxon>
        <taxon>Limosa</taxon>
    </lineage>
</organism>